<evidence type="ECO:0000313" key="4">
    <source>
        <dbReference type="Proteomes" id="UP000327044"/>
    </source>
</evidence>
<feature type="coiled-coil region" evidence="1">
    <location>
        <begin position="1556"/>
        <end position="1590"/>
    </location>
</feature>
<feature type="compositionally biased region" description="Basic and acidic residues" evidence="2">
    <location>
        <begin position="2252"/>
        <end position="2262"/>
    </location>
</feature>
<dbReference type="EMBL" id="VVIM01000004">
    <property type="protein sequence ID" value="KAB0800528.1"/>
    <property type="molecule type" value="Genomic_DNA"/>
</dbReference>
<gene>
    <name evidence="3" type="ORF">PPYR_06268</name>
</gene>
<name>A0A5N4ATH4_PHOPY</name>
<keyword evidence="4" id="KW-1185">Reference proteome</keyword>
<evidence type="ECO:0000313" key="3">
    <source>
        <dbReference type="EMBL" id="KAB0800528.1"/>
    </source>
</evidence>
<comment type="caution">
    <text evidence="3">The sequence shown here is derived from an EMBL/GenBank/DDBJ whole genome shotgun (WGS) entry which is preliminary data.</text>
</comment>
<feature type="coiled-coil region" evidence="1">
    <location>
        <begin position="1930"/>
        <end position="1957"/>
    </location>
</feature>
<feature type="coiled-coil region" evidence="1">
    <location>
        <begin position="183"/>
        <end position="335"/>
    </location>
</feature>
<feature type="compositionally biased region" description="Basic residues" evidence="2">
    <location>
        <begin position="2297"/>
        <end position="2309"/>
    </location>
</feature>
<feature type="coiled-coil region" evidence="1">
    <location>
        <begin position="1785"/>
        <end position="1866"/>
    </location>
</feature>
<evidence type="ECO:0000256" key="1">
    <source>
        <dbReference type="SAM" id="Coils"/>
    </source>
</evidence>
<dbReference type="OrthoDB" id="2436455at2759"/>
<dbReference type="InParanoid" id="A0A5N4ATH4"/>
<dbReference type="FunCoup" id="A0A5N4ATH4">
    <property type="interactions" value="116"/>
</dbReference>
<feature type="coiled-coil region" evidence="1">
    <location>
        <begin position="609"/>
        <end position="636"/>
    </location>
</feature>
<feature type="coiled-coil region" evidence="1">
    <location>
        <begin position="1983"/>
        <end position="2022"/>
    </location>
</feature>
<accession>A0A5N4ATH4</accession>
<evidence type="ECO:0000256" key="2">
    <source>
        <dbReference type="SAM" id="MobiDB-lite"/>
    </source>
</evidence>
<feature type="coiled-coil region" evidence="1">
    <location>
        <begin position="387"/>
        <end position="449"/>
    </location>
</feature>
<feature type="compositionally biased region" description="Polar residues" evidence="2">
    <location>
        <begin position="2283"/>
        <end position="2296"/>
    </location>
</feature>
<dbReference type="PANTHER" id="PTHR23159:SF31">
    <property type="entry name" value="CENTROSOME-ASSOCIATED PROTEIN CEP250 ISOFORM X1"/>
    <property type="match status" value="1"/>
</dbReference>
<dbReference type="Proteomes" id="UP000327044">
    <property type="component" value="Unassembled WGS sequence"/>
</dbReference>
<feature type="compositionally biased region" description="Basic and acidic residues" evidence="2">
    <location>
        <begin position="2215"/>
        <end position="2224"/>
    </location>
</feature>
<proteinExistence type="predicted"/>
<protein>
    <submittedName>
        <fullName evidence="3">Uncharacterized protein</fullName>
    </submittedName>
</protein>
<reference evidence="3 4" key="1">
    <citation type="journal article" date="2018" name="Elife">
        <title>Firefly genomes illuminate parallel origins of bioluminescence in beetles.</title>
        <authorList>
            <person name="Fallon T.R."/>
            <person name="Lower S.E."/>
            <person name="Chang C.H."/>
            <person name="Bessho-Uehara M."/>
            <person name="Martin G.J."/>
            <person name="Bewick A.J."/>
            <person name="Behringer M."/>
            <person name="Debat H.J."/>
            <person name="Wong I."/>
            <person name="Day J.C."/>
            <person name="Suvorov A."/>
            <person name="Silva C.J."/>
            <person name="Stanger-Hall K.F."/>
            <person name="Hall D.W."/>
            <person name="Schmitz R.J."/>
            <person name="Nelson D.R."/>
            <person name="Lewis S.M."/>
            <person name="Shigenobu S."/>
            <person name="Bybee S.M."/>
            <person name="Larracuente A.M."/>
            <person name="Oba Y."/>
            <person name="Weng J.K."/>
        </authorList>
    </citation>
    <scope>NUCLEOTIDE SEQUENCE [LARGE SCALE GENOMIC DNA]</scope>
    <source>
        <strain evidence="3">1611_PpyrPB1</strain>
        <tissue evidence="3">Whole body</tissue>
    </source>
</reference>
<sequence length="2309" mass="267619">MGLERWENIIVEWVNCLKISTTVSNLDDLKDGLFLSNLCQLLTTFESPASTIYLSSIIYFLNKQYPNLILDCENDTDLEKISQNDLMMISSLLLHFSCIHDRRDVLTSPLCYQLSKATQISIKYYLENVHSDINKEKLFKIIEESINIRQFKSNPRTLSSEYSFHGSPLQQLLHTPLPKLSRLREKDKEINKLQVEVDLERLEKFDLQDELAIQKECNKKLSQQVSIKAAEISKLRNELMELENKSLSDSSNLDWKELQQRYRSDINNLELYISQLQSEQELLHNERDEMLKKVTKLEAQCLEWQKRAILSENNYDQILEKHERQEDELKDLHTHCSELSDLLEELRTSKEPNESCVELDTSSTDSDRNTRENCIENLACYVIEVQLKDALTENVDLKNSLQQTQNDISKLRGQMEEITVNYQQVNTEKEELLKKVDLLHETKSKLQEIQSQLSSNSSKLEEVLKVNTSLKTAIESKDHEIEQVNEVLQSLSKEYSTQNENIRLLRADYDRLQIILQEKENKCSVIEKHNITLNNELDSLRIDYNKAIGELKVQKDLLSETKETVDCNLRKLHEFVFGVSILHVDSYEATFTSLLKHLQTEHESQKSNLEIYTSALEHLEQLVAEQKTEISCLSEQNITNQKESEIVSDKLLQAEKQIFNYKNEILQNSDKIAQLEFTIDEMSASVGELEVLKTEMSQLQSTYDNVMLMLQENRSELERYKAIIQELSTSLSLTEQSKADFQSQVVQMELTLQSNIQNEMQLRKELSSLHDQLHDKSNELEMYIFKEGNLLKDVDILKQNLNEVDGMIFDERAKKEKYIEQVTTLEASVEHYQTYIKSVEAELANVKTNYLTSEKELQNALCCKQSIERDFELTKINLAHYISTLDEAKVALDWKLKQAQNAEALLTEQLLQKTERCDSLIEEVKICTEGYMKLEVQYESVLQKLELQEKESERLHNSLAKSNEQLAYYQRQHKEGEERIAVLGTQVDDRDAQVNEYKSQIAKLEIDGEHFREKVKELQEDCCNLQNGKIFLEGKCRELESKVDSLTYDLSDKSKELDKNKQNEEKMKAQLICLGEELLKQSMDLENLTEQYDTKVIQLRFLEEEALALKSDVQLLVDKENFYVEELASVREELSLMTFKYTESLQTHHECVQENNAQINSLTENLHEIVEKYNILDKCNSETNHTLSHVQEQLREAKHSLMERTLLEDEYKKRISDLNSTIGQQILIESALKSKLEDSLNRLSYSESKNETSFNNFKGLCVLFAQVNVNKINLSNKLGKMMKQRLHLKESFDILKADYIKMWDVVTQNLKLLEMQLLWSLKSVSSENENLKTVISQLETERLNSHVESLALIDSLKKGIEAEQGKLADNTKALDDQAKVVEDYQYRIKELSANETAYRNEIQHMFQSLKDVIENVNDCKNQCGEDGIQVDTNSNVGNISTANRTLLSSISEICTHMKEVISKEKENFKNHLEQQKLSEAETASKINHLHKENDLLQQEIRIAKQEIENHKEKIKTVFVERQALELEVKVANEKIFGQESIVRSQENVISDANFKLVDKLEEILQLEKAKQTLQLQVDQLTAQLNDNNVKPEVIEHSNVQGIQSNVLKQIETLRQYSMTHKTSVDKLITERNFLESVINNVKHSLFTLQTKTSNLNDDREAAKLRDQIESFEFIVEDLQKQFARISKKIHEIVLNVVQIPAQFCNTVITDCEVVPSIFEVANFDQELEQITDCRSSANNLLEQLTSFENGIALRVSKLQKENILRSTNNVMADVKVKDEDLKKKNTMLKQRLTLSENAKSNLEKKVKQLRQENKILNEKADGVLEQSYKQLLQQQIAQKEEYESKISESLEKYRKLQQEYAEYKAKQNFIPEQIQFDQDHKTEQDVKLGKEVLKLRDAYGNVMSENSKLELENATMRKLLDGRTAQLSEVRLVQEAYEKLLEENNTLRMELDTVKYKRSKDREALLEALSKDKSDSKKIQDVRIEYEAKFEKMKEKMVQLCREEMNKETQKLRNENVILYKKNKRLNEIIMEHKMGMRSDRDTLDTGSHTSSELFFGLSEALQSTGIHSNQKSSDDLLHTGNFVTTRRPVDNRKCATLPKVNAANGIQEDKEFQRNTLKAVRPSLAQNLEMEDEEEDLFNNKYLVDLKSGRCFLPNEQENNVSRLSELKWRNSLCPPHLKSSYPAETQFNSPTQFKEEELKLGDLDDSMSTKLLPGEKPRKKDIGTTSYKRPGPPTPSKNGGRVSLQGGEIQPRDVLRECNDGPKTPKRNTPSRLKSLFKGRNLSTKDSSENQHGTPRSKRLSIFRKQK</sequence>
<feature type="coiled-coil region" evidence="1">
    <location>
        <begin position="1486"/>
        <end position="1527"/>
    </location>
</feature>
<keyword evidence="1" id="KW-0175">Coiled coil</keyword>
<feature type="region of interest" description="Disordered" evidence="2">
    <location>
        <begin position="2201"/>
        <end position="2309"/>
    </location>
</feature>
<organism evidence="3 4">
    <name type="scientific">Photinus pyralis</name>
    <name type="common">Common eastern firefly</name>
    <name type="synonym">Lampyris pyralis</name>
    <dbReference type="NCBI Taxonomy" id="7054"/>
    <lineage>
        <taxon>Eukaryota</taxon>
        <taxon>Metazoa</taxon>
        <taxon>Ecdysozoa</taxon>
        <taxon>Arthropoda</taxon>
        <taxon>Hexapoda</taxon>
        <taxon>Insecta</taxon>
        <taxon>Pterygota</taxon>
        <taxon>Neoptera</taxon>
        <taxon>Endopterygota</taxon>
        <taxon>Coleoptera</taxon>
        <taxon>Polyphaga</taxon>
        <taxon>Elateriformia</taxon>
        <taxon>Elateroidea</taxon>
        <taxon>Lampyridae</taxon>
        <taxon>Lampyrinae</taxon>
        <taxon>Photinus</taxon>
    </lineage>
</organism>
<feature type="coiled-coil region" evidence="1">
    <location>
        <begin position="474"/>
        <end position="522"/>
    </location>
</feature>
<feature type="coiled-coil region" evidence="1">
    <location>
        <begin position="1050"/>
        <end position="1119"/>
    </location>
</feature>
<dbReference type="PANTHER" id="PTHR23159">
    <property type="entry name" value="CENTROSOMAL PROTEIN 2"/>
    <property type="match status" value="1"/>
</dbReference>
<feature type="coiled-coil region" evidence="1">
    <location>
        <begin position="896"/>
        <end position="1021"/>
    </location>
</feature>